<dbReference type="PANTHER" id="PTHR14096:SF28">
    <property type="entry name" value="APOLIPOPROTEIN L, 1-RELATED"/>
    <property type="match status" value="1"/>
</dbReference>
<dbReference type="GO" id="GO:0005576">
    <property type="term" value="C:extracellular region"/>
    <property type="evidence" value="ECO:0007669"/>
    <property type="project" value="InterPro"/>
</dbReference>
<dbReference type="AlphaFoldDB" id="A0A4W3HMX4"/>
<dbReference type="PANTHER" id="PTHR14096">
    <property type="entry name" value="APOLIPOPROTEIN L"/>
    <property type="match status" value="1"/>
</dbReference>
<organism evidence="2 3">
    <name type="scientific">Callorhinchus milii</name>
    <name type="common">Ghost shark</name>
    <dbReference type="NCBI Taxonomy" id="7868"/>
    <lineage>
        <taxon>Eukaryota</taxon>
        <taxon>Metazoa</taxon>
        <taxon>Chordata</taxon>
        <taxon>Craniata</taxon>
        <taxon>Vertebrata</taxon>
        <taxon>Chondrichthyes</taxon>
        <taxon>Holocephali</taxon>
        <taxon>Chimaeriformes</taxon>
        <taxon>Callorhinchidae</taxon>
        <taxon>Callorhinchus</taxon>
    </lineage>
</organism>
<comment type="similarity">
    <text evidence="1">Belongs to the apolipoprotein L family.</text>
</comment>
<dbReference type="GO" id="GO:0016020">
    <property type="term" value="C:membrane"/>
    <property type="evidence" value="ECO:0007669"/>
    <property type="project" value="TreeGrafter"/>
</dbReference>
<reference evidence="3" key="3">
    <citation type="journal article" date="2014" name="Nature">
        <title>Elephant shark genome provides unique insights into gnathostome evolution.</title>
        <authorList>
            <consortium name="International Elephant Shark Genome Sequencing Consortium"/>
            <person name="Venkatesh B."/>
            <person name="Lee A.P."/>
            <person name="Ravi V."/>
            <person name="Maurya A.K."/>
            <person name="Lian M.M."/>
            <person name="Swann J.B."/>
            <person name="Ohta Y."/>
            <person name="Flajnik M.F."/>
            <person name="Sutoh Y."/>
            <person name="Kasahara M."/>
            <person name="Hoon S."/>
            <person name="Gangu V."/>
            <person name="Roy S.W."/>
            <person name="Irimia M."/>
            <person name="Korzh V."/>
            <person name="Kondrychyn I."/>
            <person name="Lim Z.W."/>
            <person name="Tay B.H."/>
            <person name="Tohari S."/>
            <person name="Kong K.W."/>
            <person name="Ho S."/>
            <person name="Lorente-Galdos B."/>
            <person name="Quilez J."/>
            <person name="Marques-Bonet T."/>
            <person name="Raney B.J."/>
            <person name="Ingham P.W."/>
            <person name="Tay A."/>
            <person name="Hillier L.W."/>
            <person name="Minx P."/>
            <person name="Boehm T."/>
            <person name="Wilson R.K."/>
            <person name="Brenner S."/>
            <person name="Warren W.C."/>
        </authorList>
    </citation>
    <scope>NUCLEOTIDE SEQUENCE [LARGE SCALE GENOMIC DNA]</scope>
</reference>
<reference evidence="2" key="5">
    <citation type="submission" date="2025-09" db="UniProtKB">
        <authorList>
            <consortium name="Ensembl"/>
        </authorList>
    </citation>
    <scope>IDENTIFICATION</scope>
</reference>
<keyword evidence="3" id="KW-1185">Reference proteome</keyword>
<reference evidence="3" key="2">
    <citation type="journal article" date="2007" name="PLoS Biol.">
        <title>Survey sequencing and comparative analysis of the elephant shark (Callorhinchus milii) genome.</title>
        <authorList>
            <person name="Venkatesh B."/>
            <person name="Kirkness E.F."/>
            <person name="Loh Y.H."/>
            <person name="Halpern A.L."/>
            <person name="Lee A.P."/>
            <person name="Johnson J."/>
            <person name="Dandona N."/>
            <person name="Viswanathan L.D."/>
            <person name="Tay A."/>
            <person name="Venter J.C."/>
            <person name="Strausberg R.L."/>
            <person name="Brenner S."/>
        </authorList>
    </citation>
    <scope>NUCLEOTIDE SEQUENCE [LARGE SCALE GENOMIC DNA]</scope>
</reference>
<reference evidence="2" key="4">
    <citation type="submission" date="2025-08" db="UniProtKB">
        <authorList>
            <consortium name="Ensembl"/>
        </authorList>
    </citation>
    <scope>IDENTIFICATION</scope>
</reference>
<protein>
    <submittedName>
        <fullName evidence="2">Uncharacterized protein</fullName>
    </submittedName>
</protein>
<evidence type="ECO:0000313" key="3">
    <source>
        <dbReference type="Proteomes" id="UP000314986"/>
    </source>
</evidence>
<dbReference type="InterPro" id="IPR008405">
    <property type="entry name" value="ApoL"/>
</dbReference>
<dbReference type="Proteomes" id="UP000314986">
    <property type="component" value="Unassembled WGS sequence"/>
</dbReference>
<accession>A0A4W3HMX4</accession>
<dbReference type="Ensembl" id="ENSCMIT00000011046.1">
    <property type="protein sequence ID" value="ENSCMIP00000010769.1"/>
    <property type="gene ID" value="ENSCMIG00000005670.1"/>
</dbReference>
<evidence type="ECO:0000256" key="1">
    <source>
        <dbReference type="ARBA" id="ARBA00010090"/>
    </source>
</evidence>
<dbReference type="InParanoid" id="A0A4W3HMX4"/>
<sequence length="174" mass="19166">MQYLQSFVQVFPDLKRCIRGYIKELRDIADDTDKCQDSSNIIKVKGSSMRMVGAILGLGGVIAAPCTEGISLVLTAVGTGMVIAGNATNFTARVGSSIKRMKKKRLTSRSSFLTCLRPSSLLHATYPPLLSDPNLQYGCKLFIVQSLRTSCQHETHYIKAICYYLECANEDKSC</sequence>
<dbReference type="GO" id="GO:0042157">
    <property type="term" value="P:lipoprotein metabolic process"/>
    <property type="evidence" value="ECO:0007669"/>
    <property type="project" value="InterPro"/>
</dbReference>
<dbReference type="GO" id="GO:0008289">
    <property type="term" value="F:lipid binding"/>
    <property type="evidence" value="ECO:0007669"/>
    <property type="project" value="InterPro"/>
</dbReference>
<evidence type="ECO:0000313" key="2">
    <source>
        <dbReference type="Ensembl" id="ENSCMIP00000010769.1"/>
    </source>
</evidence>
<name>A0A4W3HMX4_CALMI</name>
<dbReference type="Pfam" id="PF05461">
    <property type="entry name" value="ApoL"/>
    <property type="match status" value="1"/>
</dbReference>
<dbReference type="GO" id="GO:0006869">
    <property type="term" value="P:lipid transport"/>
    <property type="evidence" value="ECO:0007669"/>
    <property type="project" value="InterPro"/>
</dbReference>
<reference evidence="3" key="1">
    <citation type="journal article" date="2006" name="Science">
        <title>Ancient noncoding elements conserved in the human genome.</title>
        <authorList>
            <person name="Venkatesh B."/>
            <person name="Kirkness E.F."/>
            <person name="Loh Y.H."/>
            <person name="Halpern A.L."/>
            <person name="Lee A.P."/>
            <person name="Johnson J."/>
            <person name="Dandona N."/>
            <person name="Viswanathan L.D."/>
            <person name="Tay A."/>
            <person name="Venter J.C."/>
            <person name="Strausberg R.L."/>
            <person name="Brenner S."/>
        </authorList>
    </citation>
    <scope>NUCLEOTIDE SEQUENCE [LARGE SCALE GENOMIC DNA]</scope>
</reference>
<proteinExistence type="inferred from homology"/>
<dbReference type="GeneTree" id="ENSGT00970000197854"/>